<dbReference type="PANTHER" id="PTHR24292">
    <property type="entry name" value="CYTOCHROME P450"/>
    <property type="match status" value="1"/>
</dbReference>
<comment type="similarity">
    <text evidence="4 14">Belongs to the cytochrome P450 family.</text>
</comment>
<keyword evidence="6 13" id="KW-0479">Metal-binding</keyword>
<evidence type="ECO:0008006" key="17">
    <source>
        <dbReference type="Google" id="ProtNLM"/>
    </source>
</evidence>
<evidence type="ECO:0000256" key="10">
    <source>
        <dbReference type="ARBA" id="ARBA00023004"/>
    </source>
</evidence>
<dbReference type="PRINTS" id="PR00385">
    <property type="entry name" value="P450"/>
</dbReference>
<evidence type="ECO:0000256" key="11">
    <source>
        <dbReference type="ARBA" id="ARBA00023033"/>
    </source>
</evidence>
<dbReference type="GO" id="GO:0005506">
    <property type="term" value="F:iron ion binding"/>
    <property type="evidence" value="ECO:0007669"/>
    <property type="project" value="InterPro"/>
</dbReference>
<dbReference type="VEuPathDB" id="VectorBase:HLOH_061100"/>
<dbReference type="Proteomes" id="UP000821853">
    <property type="component" value="Chromosome 2"/>
</dbReference>
<keyword evidence="16" id="KW-1185">Reference proteome</keyword>
<dbReference type="GO" id="GO:0020037">
    <property type="term" value="F:heme binding"/>
    <property type="evidence" value="ECO:0007669"/>
    <property type="project" value="InterPro"/>
</dbReference>
<dbReference type="EMBL" id="JABSTR010000004">
    <property type="protein sequence ID" value="KAH9368261.1"/>
    <property type="molecule type" value="Genomic_DNA"/>
</dbReference>
<dbReference type="PRINTS" id="PR00463">
    <property type="entry name" value="EP450I"/>
</dbReference>
<keyword evidence="7" id="KW-0256">Endoplasmic reticulum</keyword>
<evidence type="ECO:0000256" key="7">
    <source>
        <dbReference type="ARBA" id="ARBA00022824"/>
    </source>
</evidence>
<dbReference type="PANTHER" id="PTHR24292:SF54">
    <property type="entry name" value="CYP9F3-RELATED"/>
    <property type="match status" value="1"/>
</dbReference>
<evidence type="ECO:0000256" key="8">
    <source>
        <dbReference type="ARBA" id="ARBA00022848"/>
    </source>
</evidence>
<comment type="caution">
    <text evidence="15">The sequence shown here is derived from an EMBL/GenBank/DDBJ whole genome shotgun (WGS) entry which is preliminary data.</text>
</comment>
<evidence type="ECO:0000256" key="12">
    <source>
        <dbReference type="ARBA" id="ARBA00023136"/>
    </source>
</evidence>
<protein>
    <recommendedName>
        <fullName evidence="17">Cytochrome</fullName>
    </recommendedName>
</protein>
<evidence type="ECO:0000313" key="15">
    <source>
        <dbReference type="EMBL" id="KAH9368261.1"/>
    </source>
</evidence>
<keyword evidence="9 14" id="KW-0560">Oxidoreductase</keyword>
<dbReference type="GO" id="GO:0005789">
    <property type="term" value="C:endoplasmic reticulum membrane"/>
    <property type="evidence" value="ECO:0007669"/>
    <property type="project" value="UniProtKB-SubCell"/>
</dbReference>
<dbReference type="PROSITE" id="PS00086">
    <property type="entry name" value="CYTOCHROME_P450"/>
    <property type="match status" value="1"/>
</dbReference>
<keyword evidence="11 14" id="KW-0503">Monooxygenase</keyword>
<dbReference type="SUPFAM" id="SSF48264">
    <property type="entry name" value="Cytochrome P450"/>
    <property type="match status" value="1"/>
</dbReference>
<dbReference type="OMA" id="CKETHIP"/>
<dbReference type="InterPro" id="IPR002401">
    <property type="entry name" value="Cyt_P450_E_grp-I"/>
</dbReference>
<keyword evidence="8" id="KW-0492">Microsome</keyword>
<dbReference type="GO" id="GO:0004497">
    <property type="term" value="F:monooxygenase activity"/>
    <property type="evidence" value="ECO:0007669"/>
    <property type="project" value="UniProtKB-KW"/>
</dbReference>
<evidence type="ECO:0000256" key="6">
    <source>
        <dbReference type="ARBA" id="ARBA00022723"/>
    </source>
</evidence>
<evidence type="ECO:0000313" key="16">
    <source>
        <dbReference type="Proteomes" id="UP000821853"/>
    </source>
</evidence>
<evidence type="ECO:0000256" key="2">
    <source>
        <dbReference type="ARBA" id="ARBA00004174"/>
    </source>
</evidence>
<dbReference type="InterPro" id="IPR017972">
    <property type="entry name" value="Cyt_P450_CS"/>
</dbReference>
<evidence type="ECO:0000256" key="1">
    <source>
        <dbReference type="ARBA" id="ARBA00001971"/>
    </source>
</evidence>
<evidence type="ECO:0000256" key="14">
    <source>
        <dbReference type="RuleBase" id="RU000461"/>
    </source>
</evidence>
<dbReference type="GO" id="GO:0016705">
    <property type="term" value="F:oxidoreductase activity, acting on paired donors, with incorporation or reduction of molecular oxygen"/>
    <property type="evidence" value="ECO:0007669"/>
    <property type="project" value="InterPro"/>
</dbReference>
<evidence type="ECO:0000256" key="9">
    <source>
        <dbReference type="ARBA" id="ARBA00023002"/>
    </source>
</evidence>
<dbReference type="InterPro" id="IPR050476">
    <property type="entry name" value="Insect_CytP450_Detox"/>
</dbReference>
<keyword evidence="10 13" id="KW-0408">Iron</keyword>
<accession>A0A9J6FYW2</accession>
<keyword evidence="5 13" id="KW-0349">Heme</keyword>
<reference evidence="15 16" key="1">
    <citation type="journal article" date="2020" name="Cell">
        <title>Large-Scale Comparative Analyses of Tick Genomes Elucidate Their Genetic Diversity and Vector Capacities.</title>
        <authorList>
            <consortium name="Tick Genome and Microbiome Consortium (TIGMIC)"/>
            <person name="Jia N."/>
            <person name="Wang J."/>
            <person name="Shi W."/>
            <person name="Du L."/>
            <person name="Sun Y."/>
            <person name="Zhan W."/>
            <person name="Jiang J.F."/>
            <person name="Wang Q."/>
            <person name="Zhang B."/>
            <person name="Ji P."/>
            <person name="Bell-Sakyi L."/>
            <person name="Cui X.M."/>
            <person name="Yuan T.T."/>
            <person name="Jiang B.G."/>
            <person name="Yang W.F."/>
            <person name="Lam T.T."/>
            <person name="Chang Q.C."/>
            <person name="Ding S.J."/>
            <person name="Wang X.J."/>
            <person name="Zhu J.G."/>
            <person name="Ruan X.D."/>
            <person name="Zhao L."/>
            <person name="Wei J.T."/>
            <person name="Ye R.Z."/>
            <person name="Que T.C."/>
            <person name="Du C.H."/>
            <person name="Zhou Y.H."/>
            <person name="Cheng J.X."/>
            <person name="Dai P.F."/>
            <person name="Guo W.B."/>
            <person name="Han X.H."/>
            <person name="Huang E.J."/>
            <person name="Li L.F."/>
            <person name="Wei W."/>
            <person name="Gao Y.C."/>
            <person name="Liu J.Z."/>
            <person name="Shao H.Z."/>
            <person name="Wang X."/>
            <person name="Wang C.C."/>
            <person name="Yang T.C."/>
            <person name="Huo Q.B."/>
            <person name="Li W."/>
            <person name="Chen H.Y."/>
            <person name="Chen S.E."/>
            <person name="Zhou L.G."/>
            <person name="Ni X.B."/>
            <person name="Tian J.H."/>
            <person name="Sheng Y."/>
            <person name="Liu T."/>
            <person name="Pan Y.S."/>
            <person name="Xia L.Y."/>
            <person name="Li J."/>
            <person name="Zhao F."/>
            <person name="Cao W.C."/>
        </authorList>
    </citation>
    <scope>NUCLEOTIDE SEQUENCE [LARGE SCALE GENOMIC DNA]</scope>
    <source>
        <strain evidence="15">HaeL-2018</strain>
    </source>
</reference>
<comment type="cofactor">
    <cofactor evidence="1 13">
        <name>heme</name>
        <dbReference type="ChEBI" id="CHEBI:30413"/>
    </cofactor>
</comment>
<evidence type="ECO:0000256" key="5">
    <source>
        <dbReference type="ARBA" id="ARBA00022617"/>
    </source>
</evidence>
<comment type="subcellular location">
    <subcellularLocation>
        <location evidence="3">Endoplasmic reticulum membrane</location>
        <topology evidence="3">Peripheral membrane protein</topology>
    </subcellularLocation>
    <subcellularLocation>
        <location evidence="2">Microsome membrane</location>
        <topology evidence="2">Peripheral membrane protein</topology>
    </subcellularLocation>
</comment>
<name>A0A9J6FYW2_HAELO</name>
<keyword evidence="12" id="KW-0472">Membrane</keyword>
<organism evidence="15 16">
    <name type="scientific">Haemaphysalis longicornis</name>
    <name type="common">Bush tick</name>
    <dbReference type="NCBI Taxonomy" id="44386"/>
    <lineage>
        <taxon>Eukaryota</taxon>
        <taxon>Metazoa</taxon>
        <taxon>Ecdysozoa</taxon>
        <taxon>Arthropoda</taxon>
        <taxon>Chelicerata</taxon>
        <taxon>Arachnida</taxon>
        <taxon>Acari</taxon>
        <taxon>Parasitiformes</taxon>
        <taxon>Ixodida</taxon>
        <taxon>Ixodoidea</taxon>
        <taxon>Ixodidae</taxon>
        <taxon>Haemaphysalinae</taxon>
        <taxon>Haemaphysalis</taxon>
    </lineage>
</organism>
<evidence type="ECO:0000256" key="13">
    <source>
        <dbReference type="PIRSR" id="PIRSR602401-1"/>
    </source>
</evidence>
<dbReference type="Gene3D" id="1.10.630.10">
    <property type="entry name" value="Cytochrome P450"/>
    <property type="match status" value="1"/>
</dbReference>
<dbReference type="AlphaFoldDB" id="A0A9J6FYW2"/>
<sequence length="406" mass="45540">MQHMCFEDRVRCCSQSHANGDKLCTQMHPLIQDCVKATCEHLEAAAEKDEDVDMKQFYGHYTLDVIARCAFGTKLDSYSDKTSQFVAAVEGAFKFTYRQILSLLFPGLLKALRINAASDVRYRFFRDLFQRIMAERKEKQQRHEDFLQLMLEAHEGRVSTVGDTTADAESKLFDIGSEAKSAAVKMSPSSALTEDEALAQCVVFFLAGQDTTSSTLACAAYLLALNPDAQEELRKEVDDCFATHGPEPGLDVVLKLKYLHCVVSETLRMFPAVPRTQRITSTDYVLGDTGVKVPKGATLVIPIFAMHHDPEYFPEPQLFNPDRFSEENVGSIQPYTYLPFGAGPRNCIGMRLALQSIKLCLLHSVHRVQFVRTEKTQYPPQMGYESGTIRLKGINVGIRKRPETTA</sequence>
<dbReference type="OrthoDB" id="6428965at2759"/>
<dbReference type="InterPro" id="IPR036396">
    <property type="entry name" value="Cyt_P450_sf"/>
</dbReference>
<feature type="binding site" description="axial binding residue" evidence="13">
    <location>
        <position position="347"/>
    </location>
    <ligand>
        <name>heme</name>
        <dbReference type="ChEBI" id="CHEBI:30413"/>
    </ligand>
    <ligandPart>
        <name>Fe</name>
        <dbReference type="ChEBI" id="CHEBI:18248"/>
    </ligandPart>
</feature>
<dbReference type="InterPro" id="IPR001128">
    <property type="entry name" value="Cyt_P450"/>
</dbReference>
<evidence type="ECO:0000256" key="3">
    <source>
        <dbReference type="ARBA" id="ARBA00004406"/>
    </source>
</evidence>
<proteinExistence type="inferred from homology"/>
<evidence type="ECO:0000256" key="4">
    <source>
        <dbReference type="ARBA" id="ARBA00010617"/>
    </source>
</evidence>
<dbReference type="Pfam" id="PF00067">
    <property type="entry name" value="p450"/>
    <property type="match status" value="1"/>
</dbReference>
<gene>
    <name evidence="15" type="ORF">HPB48_013474</name>
</gene>